<feature type="region of interest" description="Disordered" evidence="2">
    <location>
        <begin position="35"/>
        <end position="240"/>
    </location>
</feature>
<feature type="compositionally biased region" description="Basic and acidic residues" evidence="2">
    <location>
        <begin position="326"/>
        <end position="338"/>
    </location>
</feature>
<protein>
    <recommendedName>
        <fullName evidence="3">CCHC-type domain-containing protein</fullName>
    </recommendedName>
</protein>
<dbReference type="PROSITE" id="PS50158">
    <property type="entry name" value="ZF_CCHC"/>
    <property type="match status" value="1"/>
</dbReference>
<evidence type="ECO:0000313" key="4">
    <source>
        <dbReference type="EMBL" id="KAK2022147.1"/>
    </source>
</evidence>
<feature type="compositionally biased region" description="Basic and acidic residues" evidence="2">
    <location>
        <begin position="180"/>
        <end position="199"/>
    </location>
</feature>
<feature type="region of interest" description="Disordered" evidence="2">
    <location>
        <begin position="568"/>
        <end position="602"/>
    </location>
</feature>
<sequence length="602" mass="66391">MADHAPGSGPATKEPSCINCGGVGHWAVACPEPVRAKPAGLPRRNTSSSHDHGRGSDHQHGGRRPGAVVTKYPAPPTGNPIVTRYGPPPGQPHAPPVPRPPQPYSYPPESAGYAAPPPGSYPGYLQYSPPPPPGAYPPPPGPPGPPAPYNYPPPGQYGGPPMGHNHRPDRSRKNNKHGNPKRDAPQPRQKSEGNKEKQEPVQVAPEPKPLEATSVPSATTPEGQQDNSVSEEGVDDDEVDWKWEAEMIFKETDNAHQPDPIAKPLPGPADYHDNIMLPPAWNATCMLSEFVTEKNLKEFSRPIRETKHFASLQLDPVFWRGPVEAKTARQEPEPRDSKPVSFKSTRLPGFPSLPPKPPTPENRDFRLVNSRKRTWEDTPYKASRPRSSQDSDWVSHRQKRHRGDLHSGYDATSPHNQRASEDSRPIDRYRSQRLNRDESDSTDALIRSMDDPRDAGSSRRHGGDEKFTTRHDFDRNSSQDARNHGSTSSFREGRTPPLLGTPPSEDNDQRRQASRSRSPSRSRDSRRPGSRSSHAESRPVSRQSVASFASHGTEDSELSALEAELLGIAPKSKGGKESKHGGHGLKFRKRVPKVDSAYGRRW</sequence>
<feature type="compositionally biased region" description="Basic and acidic residues" evidence="2">
    <location>
        <begin position="418"/>
        <end position="439"/>
    </location>
</feature>
<dbReference type="GO" id="GO:0008270">
    <property type="term" value="F:zinc ion binding"/>
    <property type="evidence" value="ECO:0007669"/>
    <property type="project" value="UniProtKB-KW"/>
</dbReference>
<keyword evidence="1" id="KW-0479">Metal-binding</keyword>
<dbReference type="SMART" id="SM00343">
    <property type="entry name" value="ZnF_C2HC"/>
    <property type="match status" value="1"/>
</dbReference>
<dbReference type="InterPro" id="IPR001878">
    <property type="entry name" value="Znf_CCHC"/>
</dbReference>
<keyword evidence="5" id="KW-1185">Reference proteome</keyword>
<keyword evidence="1" id="KW-0863">Zinc-finger</keyword>
<feature type="compositionally biased region" description="Polar residues" evidence="2">
    <location>
        <begin position="214"/>
        <end position="225"/>
    </location>
</feature>
<evidence type="ECO:0000256" key="1">
    <source>
        <dbReference type="PROSITE-ProRule" id="PRU00047"/>
    </source>
</evidence>
<feature type="domain" description="CCHC-type" evidence="3">
    <location>
        <begin position="17"/>
        <end position="32"/>
    </location>
</feature>
<feature type="compositionally biased region" description="Pro residues" evidence="2">
    <location>
        <begin position="128"/>
        <end position="155"/>
    </location>
</feature>
<feature type="compositionally biased region" description="Basic and acidic residues" evidence="2">
    <location>
        <begin position="49"/>
        <end position="60"/>
    </location>
</feature>
<feature type="compositionally biased region" description="Basic and acidic residues" evidence="2">
    <location>
        <begin position="521"/>
        <end position="539"/>
    </location>
</feature>
<feature type="compositionally biased region" description="Basic and acidic residues" evidence="2">
    <location>
        <begin position="448"/>
        <end position="483"/>
    </location>
</feature>
<organism evidence="4 5">
    <name type="scientific">Colletotrichum zoysiae</name>
    <dbReference type="NCBI Taxonomy" id="1216348"/>
    <lineage>
        <taxon>Eukaryota</taxon>
        <taxon>Fungi</taxon>
        <taxon>Dikarya</taxon>
        <taxon>Ascomycota</taxon>
        <taxon>Pezizomycotina</taxon>
        <taxon>Sordariomycetes</taxon>
        <taxon>Hypocreomycetidae</taxon>
        <taxon>Glomerellales</taxon>
        <taxon>Glomerellaceae</taxon>
        <taxon>Colletotrichum</taxon>
        <taxon>Colletotrichum graminicola species complex</taxon>
    </lineage>
</organism>
<name>A0AAD9H6A8_9PEZI</name>
<feature type="compositionally biased region" description="Pro residues" evidence="2">
    <location>
        <begin position="86"/>
        <end position="106"/>
    </location>
</feature>
<keyword evidence="1" id="KW-0862">Zinc</keyword>
<accession>A0AAD9H6A8</accession>
<dbReference type="SUPFAM" id="SSF57756">
    <property type="entry name" value="Retrovirus zinc finger-like domains"/>
    <property type="match status" value="1"/>
</dbReference>
<dbReference type="EMBL" id="MU843058">
    <property type="protein sequence ID" value="KAK2022147.1"/>
    <property type="molecule type" value="Genomic_DNA"/>
</dbReference>
<dbReference type="AlphaFoldDB" id="A0AAD9H6A8"/>
<evidence type="ECO:0000313" key="5">
    <source>
        <dbReference type="Proteomes" id="UP001232148"/>
    </source>
</evidence>
<feature type="compositionally biased region" description="Pro residues" evidence="2">
    <location>
        <begin position="351"/>
        <end position="360"/>
    </location>
</feature>
<dbReference type="GO" id="GO:0003676">
    <property type="term" value="F:nucleic acid binding"/>
    <property type="evidence" value="ECO:0007669"/>
    <property type="project" value="InterPro"/>
</dbReference>
<reference evidence="4" key="1">
    <citation type="submission" date="2021-06" db="EMBL/GenBank/DDBJ databases">
        <title>Comparative genomics, transcriptomics and evolutionary studies reveal genomic signatures of adaptation to plant cell wall in hemibiotrophic fungi.</title>
        <authorList>
            <consortium name="DOE Joint Genome Institute"/>
            <person name="Baroncelli R."/>
            <person name="Diaz J.F."/>
            <person name="Benocci T."/>
            <person name="Peng M."/>
            <person name="Battaglia E."/>
            <person name="Haridas S."/>
            <person name="Andreopoulos W."/>
            <person name="Labutti K."/>
            <person name="Pangilinan J."/>
            <person name="Floch G.L."/>
            <person name="Makela M.R."/>
            <person name="Henrissat B."/>
            <person name="Grigoriev I.V."/>
            <person name="Crouch J.A."/>
            <person name="De Vries R.P."/>
            <person name="Sukno S.A."/>
            <person name="Thon M.R."/>
        </authorList>
    </citation>
    <scope>NUCLEOTIDE SEQUENCE</scope>
    <source>
        <strain evidence="4">MAFF235873</strain>
    </source>
</reference>
<comment type="caution">
    <text evidence="4">The sequence shown here is derived from an EMBL/GenBank/DDBJ whole genome shotgun (WGS) entry which is preliminary data.</text>
</comment>
<evidence type="ECO:0000259" key="3">
    <source>
        <dbReference type="PROSITE" id="PS50158"/>
    </source>
</evidence>
<gene>
    <name evidence="4" type="ORF">LX32DRAFT_698897</name>
</gene>
<proteinExistence type="predicted"/>
<dbReference type="Proteomes" id="UP001232148">
    <property type="component" value="Unassembled WGS sequence"/>
</dbReference>
<feature type="compositionally biased region" description="Basic residues" evidence="2">
    <location>
        <begin position="581"/>
        <end position="591"/>
    </location>
</feature>
<dbReference type="InterPro" id="IPR036875">
    <property type="entry name" value="Znf_CCHC_sf"/>
</dbReference>
<evidence type="ECO:0000256" key="2">
    <source>
        <dbReference type="SAM" id="MobiDB-lite"/>
    </source>
</evidence>
<feature type="region of interest" description="Disordered" evidence="2">
    <location>
        <begin position="323"/>
        <end position="556"/>
    </location>
</feature>